<evidence type="ECO:0000313" key="4">
    <source>
        <dbReference type="EMBL" id="KAK9694994.1"/>
    </source>
</evidence>
<dbReference type="InterPro" id="IPR036788">
    <property type="entry name" value="T_IF-3_C_sf"/>
</dbReference>
<gene>
    <name evidence="4" type="ORF">QE152_g33167</name>
</gene>
<name>A0AAW1IXA3_POPJA</name>
<dbReference type="EMBL" id="JASPKY010000495">
    <property type="protein sequence ID" value="KAK9694994.1"/>
    <property type="molecule type" value="Genomic_DNA"/>
</dbReference>
<dbReference type="GO" id="GO:0005739">
    <property type="term" value="C:mitochondrion"/>
    <property type="evidence" value="ECO:0007669"/>
    <property type="project" value="TreeGrafter"/>
</dbReference>
<dbReference type="PANTHER" id="PTHR10938:SF0">
    <property type="entry name" value="TRANSLATION INITIATION FACTOR IF-3, MITOCHONDRIAL"/>
    <property type="match status" value="1"/>
</dbReference>
<sequence>MNVPFLFYPILSNVRNTIHTNGSCFRLLSAACSQRSYSNKPFQPFTVVKQEDGSEKKKRKTVIPKITLISQDESISITTLEEAEKLSKRRELKLVKLVDYDMKTERPVYKLMTGAEYLQEDLKQRELRKTERDTSNAIKGDKVLIINYNISEHDLKTQLNKITKWISKHYEVKVVINGNASNMEKAESVYDLFEKEIIPSIGRLVQKRRKGDDIKFQILPPKKQKEKVS</sequence>
<dbReference type="GO" id="GO:0070124">
    <property type="term" value="P:mitochondrial translational initiation"/>
    <property type="evidence" value="ECO:0007669"/>
    <property type="project" value="TreeGrafter"/>
</dbReference>
<dbReference type="SUPFAM" id="SSF55200">
    <property type="entry name" value="Translation initiation factor IF3, C-terminal domain"/>
    <property type="match status" value="1"/>
</dbReference>
<evidence type="ECO:0008006" key="6">
    <source>
        <dbReference type="Google" id="ProtNLM"/>
    </source>
</evidence>
<comment type="similarity">
    <text evidence="1">Belongs to the IF-3 family.</text>
</comment>
<dbReference type="AlphaFoldDB" id="A0AAW1IXA3"/>
<evidence type="ECO:0000256" key="2">
    <source>
        <dbReference type="ARBA" id="ARBA00022540"/>
    </source>
</evidence>
<evidence type="ECO:0000256" key="3">
    <source>
        <dbReference type="ARBA" id="ARBA00022917"/>
    </source>
</evidence>
<reference evidence="4 5" key="1">
    <citation type="journal article" date="2024" name="BMC Genomics">
        <title>De novo assembly and annotation of Popillia japonica's genome with initial clues to its potential as an invasive pest.</title>
        <authorList>
            <person name="Cucini C."/>
            <person name="Boschi S."/>
            <person name="Funari R."/>
            <person name="Cardaioli E."/>
            <person name="Iannotti N."/>
            <person name="Marturano G."/>
            <person name="Paoli F."/>
            <person name="Bruttini M."/>
            <person name="Carapelli A."/>
            <person name="Frati F."/>
            <person name="Nardi F."/>
        </authorList>
    </citation>
    <scope>NUCLEOTIDE SEQUENCE [LARGE SCALE GENOMIC DNA]</scope>
    <source>
        <strain evidence="4">DMR45628</strain>
    </source>
</reference>
<dbReference type="GO" id="GO:0032790">
    <property type="term" value="P:ribosome disassembly"/>
    <property type="evidence" value="ECO:0007669"/>
    <property type="project" value="TreeGrafter"/>
</dbReference>
<dbReference type="Proteomes" id="UP001458880">
    <property type="component" value="Unassembled WGS sequence"/>
</dbReference>
<keyword evidence="3" id="KW-0648">Protein biosynthesis</keyword>
<comment type="caution">
    <text evidence="4">The sequence shown here is derived from an EMBL/GenBank/DDBJ whole genome shotgun (WGS) entry which is preliminary data.</text>
</comment>
<evidence type="ECO:0000313" key="5">
    <source>
        <dbReference type="Proteomes" id="UP001458880"/>
    </source>
</evidence>
<dbReference type="GO" id="GO:0043022">
    <property type="term" value="F:ribosome binding"/>
    <property type="evidence" value="ECO:0007669"/>
    <property type="project" value="TreeGrafter"/>
</dbReference>
<dbReference type="GO" id="GO:0003743">
    <property type="term" value="F:translation initiation factor activity"/>
    <property type="evidence" value="ECO:0007669"/>
    <property type="project" value="UniProtKB-KW"/>
</dbReference>
<evidence type="ECO:0000256" key="1">
    <source>
        <dbReference type="ARBA" id="ARBA00005439"/>
    </source>
</evidence>
<proteinExistence type="inferred from homology"/>
<dbReference type="Gene3D" id="3.30.110.10">
    <property type="entry name" value="Translation initiation factor 3 (IF-3), C-terminal domain"/>
    <property type="match status" value="1"/>
</dbReference>
<keyword evidence="5" id="KW-1185">Reference proteome</keyword>
<dbReference type="PANTHER" id="PTHR10938">
    <property type="entry name" value="TRANSLATION INITIATION FACTOR IF-3"/>
    <property type="match status" value="1"/>
</dbReference>
<dbReference type="InterPro" id="IPR001288">
    <property type="entry name" value="Translation_initiation_fac_3"/>
</dbReference>
<keyword evidence="2" id="KW-0396">Initiation factor</keyword>
<accession>A0AAW1IXA3</accession>
<organism evidence="4 5">
    <name type="scientific">Popillia japonica</name>
    <name type="common">Japanese beetle</name>
    <dbReference type="NCBI Taxonomy" id="7064"/>
    <lineage>
        <taxon>Eukaryota</taxon>
        <taxon>Metazoa</taxon>
        <taxon>Ecdysozoa</taxon>
        <taxon>Arthropoda</taxon>
        <taxon>Hexapoda</taxon>
        <taxon>Insecta</taxon>
        <taxon>Pterygota</taxon>
        <taxon>Neoptera</taxon>
        <taxon>Endopterygota</taxon>
        <taxon>Coleoptera</taxon>
        <taxon>Polyphaga</taxon>
        <taxon>Scarabaeiformia</taxon>
        <taxon>Scarabaeidae</taxon>
        <taxon>Rutelinae</taxon>
        <taxon>Popillia</taxon>
    </lineage>
</organism>
<protein>
    <recommendedName>
        <fullName evidence="6">Translation initiation factor IF-3</fullName>
    </recommendedName>
</protein>